<dbReference type="Proteomes" id="UP000887574">
    <property type="component" value="Unplaced"/>
</dbReference>
<accession>A0A915DE99</accession>
<name>A0A915DE99_9BILA</name>
<dbReference type="WBParaSite" id="jg18520">
    <property type="protein sequence ID" value="jg18520"/>
    <property type="gene ID" value="jg18520"/>
</dbReference>
<reference evidence="2" key="1">
    <citation type="submission" date="2022-11" db="UniProtKB">
        <authorList>
            <consortium name="WormBaseParasite"/>
        </authorList>
    </citation>
    <scope>IDENTIFICATION</scope>
</reference>
<evidence type="ECO:0000313" key="1">
    <source>
        <dbReference type="Proteomes" id="UP000887574"/>
    </source>
</evidence>
<proteinExistence type="predicted"/>
<organism evidence="1 2">
    <name type="scientific">Ditylenchus dipsaci</name>
    <dbReference type="NCBI Taxonomy" id="166011"/>
    <lineage>
        <taxon>Eukaryota</taxon>
        <taxon>Metazoa</taxon>
        <taxon>Ecdysozoa</taxon>
        <taxon>Nematoda</taxon>
        <taxon>Chromadorea</taxon>
        <taxon>Rhabditida</taxon>
        <taxon>Tylenchina</taxon>
        <taxon>Tylenchomorpha</taxon>
        <taxon>Sphaerularioidea</taxon>
        <taxon>Anguinidae</taxon>
        <taxon>Anguininae</taxon>
        <taxon>Ditylenchus</taxon>
    </lineage>
</organism>
<sequence length="224" mass="25764">MVEENETGIQVMFRSWTPQEITKLVFWLDRLRFYGTIPGFMLIDWIGVVCRDKIVLRSLSKLKKLNPSLKKLNPKPKHEFPDIERPTSDVLMSEGFANLLGWFEKSSVMLFPRSPENDHRLQILVNVFKISMVPCTDPLLRLSLGQRINLPLHTVSLADNSCRVVALYYNSKPNQEVNNDEHTGAGLRGDCNQRFLLSEGSSKSAEANRRKLIKLIFEFQSLRC</sequence>
<keyword evidence="1" id="KW-1185">Reference proteome</keyword>
<evidence type="ECO:0000313" key="2">
    <source>
        <dbReference type="WBParaSite" id="jg18520"/>
    </source>
</evidence>
<dbReference type="AlphaFoldDB" id="A0A915DE99"/>
<protein>
    <submittedName>
        <fullName evidence="2">Uncharacterized protein</fullName>
    </submittedName>
</protein>